<dbReference type="Pfam" id="PF08471">
    <property type="entry name" value="Ribonuc_red_2_N"/>
    <property type="match status" value="1"/>
</dbReference>
<evidence type="ECO:0000256" key="5">
    <source>
        <dbReference type="ARBA" id="ARBA00022628"/>
    </source>
</evidence>
<evidence type="ECO:0000259" key="15">
    <source>
        <dbReference type="Pfam" id="PF08471"/>
    </source>
</evidence>
<dbReference type="Gene3D" id="3.20.70.20">
    <property type="match status" value="2"/>
</dbReference>
<reference evidence="17 18" key="1">
    <citation type="submission" date="2019-07" db="EMBL/GenBank/DDBJ databases">
        <title>Genomic Encyclopedia of Archaeal and Bacterial Type Strains, Phase II (KMG-II): from individual species to whole genera.</title>
        <authorList>
            <person name="Goeker M."/>
        </authorList>
    </citation>
    <scope>NUCLEOTIDE SEQUENCE [LARGE SCALE GENOMIC DNA]</scope>
    <source>
        <strain evidence="17 18">ATCC BAA-1854</strain>
    </source>
</reference>
<dbReference type="Pfam" id="PF02867">
    <property type="entry name" value="Ribonuc_red_lgC"/>
    <property type="match status" value="2"/>
</dbReference>
<dbReference type="InterPro" id="IPR013678">
    <property type="entry name" value="RNR_2_N"/>
</dbReference>
<dbReference type="InterPro" id="IPR050862">
    <property type="entry name" value="RdRp_reductase_class-2"/>
</dbReference>
<dbReference type="EC" id="1.17.4.1" evidence="3 13"/>
<evidence type="ECO:0000256" key="8">
    <source>
        <dbReference type="ARBA" id="ARBA00023002"/>
    </source>
</evidence>
<evidence type="ECO:0000313" key="17">
    <source>
        <dbReference type="EMBL" id="TWJ03387.1"/>
    </source>
</evidence>
<comment type="cofactor">
    <cofactor evidence="1 13">
        <name>adenosylcob(III)alamin</name>
        <dbReference type="ChEBI" id="CHEBI:18408"/>
    </cofactor>
</comment>
<dbReference type="PRINTS" id="PR01183">
    <property type="entry name" value="RIBORDTASEM1"/>
</dbReference>
<dbReference type="GO" id="GO:0004748">
    <property type="term" value="F:ribonucleoside-diphosphate reductase activity, thioredoxin disulfide as acceptor"/>
    <property type="evidence" value="ECO:0007669"/>
    <property type="project" value="UniProtKB-EC"/>
</dbReference>
<comment type="function">
    <text evidence="11 13">Catalyzes the reduction of ribonucleotides to deoxyribonucleotides. May function to provide a pool of deoxyribonucleotide precursors for DNA repair during oxygen limitation and/or for immediate growth after restoration of oxygen.</text>
</comment>
<keyword evidence="6 13" id="KW-0237">DNA synthesis</keyword>
<dbReference type="NCBIfam" id="NF005122">
    <property type="entry name" value="PRK06556.1"/>
    <property type="match status" value="1"/>
</dbReference>
<evidence type="ECO:0000256" key="1">
    <source>
        <dbReference type="ARBA" id="ARBA00001922"/>
    </source>
</evidence>
<dbReference type="InterPro" id="IPR013344">
    <property type="entry name" value="RNR_NrdJ/NrdZ"/>
</dbReference>
<name>A0A562UD91_9SPHI</name>
<evidence type="ECO:0000256" key="7">
    <source>
        <dbReference type="ARBA" id="ARBA00022741"/>
    </source>
</evidence>
<dbReference type="InterPro" id="IPR000788">
    <property type="entry name" value="RNR_lg_C"/>
</dbReference>
<comment type="catalytic activity">
    <reaction evidence="12 13">
        <text>a 2'-deoxyribonucleoside 5'-diphosphate + [thioredoxin]-disulfide + H2O = a ribonucleoside 5'-diphosphate + [thioredoxin]-dithiol</text>
        <dbReference type="Rhea" id="RHEA:23252"/>
        <dbReference type="Rhea" id="RHEA-COMP:10698"/>
        <dbReference type="Rhea" id="RHEA-COMP:10700"/>
        <dbReference type="ChEBI" id="CHEBI:15377"/>
        <dbReference type="ChEBI" id="CHEBI:29950"/>
        <dbReference type="ChEBI" id="CHEBI:50058"/>
        <dbReference type="ChEBI" id="CHEBI:57930"/>
        <dbReference type="ChEBI" id="CHEBI:73316"/>
        <dbReference type="EC" id="1.17.4.1"/>
    </reaction>
</comment>
<keyword evidence="9" id="KW-1015">Disulfide bond</keyword>
<dbReference type="GO" id="GO:0071897">
    <property type="term" value="P:DNA biosynthetic process"/>
    <property type="evidence" value="ECO:0007669"/>
    <property type="project" value="UniProtKB-KW"/>
</dbReference>
<feature type="domain" description="Ribonucleotide reductase large subunit C-terminal" evidence="14">
    <location>
        <begin position="768"/>
        <end position="865"/>
    </location>
</feature>
<dbReference type="GO" id="GO:0050897">
    <property type="term" value="F:cobalt ion binding"/>
    <property type="evidence" value="ECO:0007669"/>
    <property type="project" value="InterPro"/>
</dbReference>
<dbReference type="EMBL" id="VLLI01000002">
    <property type="protein sequence ID" value="TWJ03387.1"/>
    <property type="molecule type" value="Genomic_DNA"/>
</dbReference>
<evidence type="ECO:0000256" key="9">
    <source>
        <dbReference type="ARBA" id="ARBA00023157"/>
    </source>
</evidence>
<dbReference type="Proteomes" id="UP000317010">
    <property type="component" value="Unassembled WGS sequence"/>
</dbReference>
<comment type="caution">
    <text evidence="17">The sequence shown here is derived from an EMBL/GenBank/DDBJ whole genome shotgun (WGS) entry which is preliminary data.</text>
</comment>
<evidence type="ECO:0000256" key="11">
    <source>
        <dbReference type="ARBA" id="ARBA00025437"/>
    </source>
</evidence>
<organism evidence="17 18">
    <name type="scientific">Mucilaginibacter frigoritolerans</name>
    <dbReference type="NCBI Taxonomy" id="652788"/>
    <lineage>
        <taxon>Bacteria</taxon>
        <taxon>Pseudomonadati</taxon>
        <taxon>Bacteroidota</taxon>
        <taxon>Sphingobacteriia</taxon>
        <taxon>Sphingobacteriales</taxon>
        <taxon>Sphingobacteriaceae</taxon>
        <taxon>Mucilaginibacter</taxon>
    </lineage>
</organism>
<evidence type="ECO:0000313" key="18">
    <source>
        <dbReference type="Proteomes" id="UP000317010"/>
    </source>
</evidence>
<dbReference type="PANTHER" id="PTHR43371">
    <property type="entry name" value="VITAMIN B12-DEPENDENT RIBONUCLEOTIDE REDUCTASE"/>
    <property type="match status" value="1"/>
</dbReference>
<evidence type="ECO:0000256" key="12">
    <source>
        <dbReference type="ARBA" id="ARBA00047754"/>
    </source>
</evidence>
<keyword evidence="10 13" id="KW-0170">Cobalt</keyword>
<dbReference type="InterPro" id="IPR024434">
    <property type="entry name" value="TSCPD_dom"/>
</dbReference>
<dbReference type="PANTHER" id="PTHR43371:SF1">
    <property type="entry name" value="RIBONUCLEOSIDE-DIPHOSPHATE REDUCTASE"/>
    <property type="match status" value="1"/>
</dbReference>
<dbReference type="SUPFAM" id="SSF51998">
    <property type="entry name" value="PFL-like glycyl radical enzymes"/>
    <property type="match status" value="1"/>
</dbReference>
<evidence type="ECO:0000259" key="14">
    <source>
        <dbReference type="Pfam" id="PF02867"/>
    </source>
</evidence>
<evidence type="ECO:0000256" key="13">
    <source>
        <dbReference type="RuleBase" id="RU364064"/>
    </source>
</evidence>
<evidence type="ECO:0000256" key="2">
    <source>
        <dbReference type="ARBA" id="ARBA00007405"/>
    </source>
</evidence>
<keyword evidence="8 13" id="KW-0560">Oxidoreductase</keyword>
<comment type="similarity">
    <text evidence="2 13">Belongs to the ribonucleoside diphosphate reductase class-2 family.</text>
</comment>
<keyword evidence="18" id="KW-1185">Reference proteome</keyword>
<accession>A0A562UD91</accession>
<dbReference type="AlphaFoldDB" id="A0A562UD91"/>
<dbReference type="NCBIfam" id="TIGR02504">
    <property type="entry name" value="NrdJ_Z"/>
    <property type="match status" value="1"/>
</dbReference>
<keyword evidence="5 13" id="KW-0846">Cobalamin</keyword>
<keyword evidence="7 13" id="KW-0547">Nucleotide-binding</keyword>
<evidence type="ECO:0000256" key="10">
    <source>
        <dbReference type="ARBA" id="ARBA00023285"/>
    </source>
</evidence>
<proteinExistence type="inferred from homology"/>
<evidence type="ECO:0000256" key="6">
    <source>
        <dbReference type="ARBA" id="ARBA00022634"/>
    </source>
</evidence>
<feature type="domain" description="TSCPD" evidence="16">
    <location>
        <begin position="950"/>
        <end position="1049"/>
    </location>
</feature>
<evidence type="ECO:0000256" key="4">
    <source>
        <dbReference type="ARBA" id="ARBA00014409"/>
    </source>
</evidence>
<dbReference type="CDD" id="cd02888">
    <property type="entry name" value="RNR_II_dimer"/>
    <property type="match status" value="1"/>
</dbReference>
<dbReference type="Pfam" id="PF12637">
    <property type="entry name" value="TSCPD"/>
    <property type="match status" value="1"/>
</dbReference>
<feature type="domain" description="Ribonucleotide reductase large subunit C-terminal" evidence="14">
    <location>
        <begin position="220"/>
        <end position="706"/>
    </location>
</feature>
<dbReference type="GO" id="GO:0000166">
    <property type="term" value="F:nucleotide binding"/>
    <property type="evidence" value="ECO:0007669"/>
    <property type="project" value="UniProtKB-KW"/>
</dbReference>
<sequence length="1145" mass="126732">MENSALNAVFENNKFDINPLKVFDKFFYRSHLTTMTKTTTKKPGGLSDKGLVIQRHFSKENTNVFDLFKYDKRSSVIRNPSGDAVFEMNDVEVPSTWSQVATDILAQKYFRRAGVPQADGSEGGERSIKQVAHRMANCWKDWGMRYGYFASPKDAEIFYDEIVYTITGQLAAPNSPQWFNTGLYSSYNITGKPQGHYYVDPVTEELSKSTSAYERPQPHACFILSVDDDLVNEGGIMDLWVREARIFKYGSGVGTNFSKIRGDNEKLAGGGYSSGLMSFLKIGDRAAGAIKSGGTTRRAAKMVCLDLDHPEIESFINWKVEEEKKVAALIAAGYSSDYEGEAYRTVSGQNSNNSVRISNSFFKALEKGKPWDLTSRVSGKAVKSVSAQKLWDDIAFAAWACADPGVQFDTTINEWHTCPEGGRINASNPCSEYMFLDNTACNLASINLAHFFDPKTRVFNVKGFEHTCRIWTIVLEISVLMAQFPSKEVAQLSYDYRTLGLGYANLGSALMVNGIPYDSKKARAIGGAITAIMTGTAYATSAEMARELGTFNRFEENKQHMLRVMRNHRYAAYNSTGNYEGLEIAPPGIDQVQCPDYLLSAACNAWDKAVEMGEKYGYRNAQTTVIAPTGTIGLVMDCDTTGIEPDFALVKFKKLSGGGYFKIINQAVPEALRNLGYAEHEVTAIVNYAKGAATLNGAPHINTQTLKAKGLTDDELENLDKGLIAAFEISFAFNIWSLGEDCLKRLGFTAEQYNAPDFNVLRGLGFSRKQIAEANEYICGTMTIEDAPYLKKEHYPIFDCANKCGAKGERYIHSHGHIKMMAAAQPFLSGAISKTINLPNEAKVDEIKDCYKLSWTLGLKANALYRDGCKLSQPLSTKSDVKEEKEELADDKLDTVEEVLGKAANVKLSDLTPEQVIEAAIAIIEKSHDTSFMRQLSRVVQKKSLPFKRRGYTQKASIDGQTVFVRTGEYEDGTLGEIFVDMHKEGATFRSLMNCFAIAVSVGLQYGVPLEEYVEKFTFTRFEPAGMVVGHANIKSATSIIDYIFRMLGYEYQNRTDLVHVITDQNGVIGNPQMENSDVNPDETNVFQPANKPVEVDYNSSKKYSFDVSMGVQSDAPACNTCGHTTVRSGTCYKCLNCGNSMGCS</sequence>
<evidence type="ECO:0000256" key="3">
    <source>
        <dbReference type="ARBA" id="ARBA00012274"/>
    </source>
</evidence>
<evidence type="ECO:0000259" key="16">
    <source>
        <dbReference type="Pfam" id="PF12637"/>
    </source>
</evidence>
<dbReference type="GO" id="GO:0031419">
    <property type="term" value="F:cobalamin binding"/>
    <property type="evidence" value="ECO:0007669"/>
    <property type="project" value="UniProtKB-KW"/>
</dbReference>
<protein>
    <recommendedName>
        <fullName evidence="4 13">Vitamin B12-dependent ribonucleotide reductase</fullName>
        <ecNumber evidence="3 13">1.17.4.1</ecNumber>
    </recommendedName>
</protein>
<gene>
    <name evidence="17" type="ORF">JN11_00929</name>
</gene>
<feature type="domain" description="Ribonucleotide reductase class II vitamin B12-dependent N-terminal" evidence="15">
    <location>
        <begin position="72"/>
        <end position="169"/>
    </location>
</feature>